<evidence type="ECO:0000313" key="2">
    <source>
        <dbReference type="EMBL" id="MBG6088686.1"/>
    </source>
</evidence>
<dbReference type="PANTHER" id="PTHR42964">
    <property type="entry name" value="ENOYL-COA HYDRATASE"/>
    <property type="match status" value="1"/>
</dbReference>
<dbReference type="RefSeq" id="WP_197011377.1">
    <property type="nucleotide sequence ID" value="NZ_BAABES010000005.1"/>
</dbReference>
<reference evidence="2" key="1">
    <citation type="submission" date="2020-11" db="EMBL/GenBank/DDBJ databases">
        <title>Sequencing the genomes of 1000 actinobacteria strains.</title>
        <authorList>
            <person name="Klenk H.-P."/>
        </authorList>
    </citation>
    <scope>NUCLEOTIDE SEQUENCE</scope>
    <source>
        <strain evidence="2">DSM 43175</strain>
    </source>
</reference>
<name>A0A931GMP1_9ACTN</name>
<dbReference type="Gene3D" id="3.90.226.10">
    <property type="entry name" value="2-enoyl-CoA Hydratase, Chain A, domain 1"/>
    <property type="match status" value="1"/>
</dbReference>
<dbReference type="AlphaFoldDB" id="A0A931GMP1"/>
<dbReference type="GO" id="GO:0003824">
    <property type="term" value="F:catalytic activity"/>
    <property type="evidence" value="ECO:0007669"/>
    <property type="project" value="UniProtKB-ARBA"/>
</dbReference>
<dbReference type="SUPFAM" id="SSF52096">
    <property type="entry name" value="ClpP/crotonase"/>
    <property type="match status" value="1"/>
</dbReference>
<comment type="similarity">
    <text evidence="1">Belongs to the enoyl-CoA hydratase/isomerase family.</text>
</comment>
<dbReference type="EMBL" id="JADOUA010000001">
    <property type="protein sequence ID" value="MBG6088686.1"/>
    <property type="molecule type" value="Genomic_DNA"/>
</dbReference>
<dbReference type="CDD" id="cd06558">
    <property type="entry name" value="crotonase-like"/>
    <property type="match status" value="1"/>
</dbReference>
<dbReference type="InterPro" id="IPR001753">
    <property type="entry name" value="Enoyl-CoA_hydra/iso"/>
</dbReference>
<proteinExistence type="inferred from homology"/>
<protein>
    <submittedName>
        <fullName evidence="2">Enoyl-CoA hydratase/carnithine racemase</fullName>
    </submittedName>
</protein>
<organism evidence="2 3">
    <name type="scientific">Actinomadura viridis</name>
    <dbReference type="NCBI Taxonomy" id="58110"/>
    <lineage>
        <taxon>Bacteria</taxon>
        <taxon>Bacillati</taxon>
        <taxon>Actinomycetota</taxon>
        <taxon>Actinomycetes</taxon>
        <taxon>Streptosporangiales</taxon>
        <taxon>Thermomonosporaceae</taxon>
        <taxon>Actinomadura</taxon>
    </lineage>
</organism>
<dbReference type="InterPro" id="IPR051683">
    <property type="entry name" value="Enoyl-CoA_Hydratase/Isomerase"/>
</dbReference>
<comment type="caution">
    <text evidence="2">The sequence shown here is derived from an EMBL/GenBank/DDBJ whole genome shotgun (WGS) entry which is preliminary data.</text>
</comment>
<evidence type="ECO:0000313" key="3">
    <source>
        <dbReference type="Proteomes" id="UP000614047"/>
    </source>
</evidence>
<accession>A0A931GMP1</accession>
<dbReference type="PANTHER" id="PTHR42964:SF1">
    <property type="entry name" value="POLYKETIDE BIOSYNTHESIS ENOYL-COA HYDRATASE PKSH-RELATED"/>
    <property type="match status" value="1"/>
</dbReference>
<dbReference type="Proteomes" id="UP000614047">
    <property type="component" value="Unassembled WGS sequence"/>
</dbReference>
<keyword evidence="3" id="KW-1185">Reference proteome</keyword>
<sequence>MPIIVTDEHGGRVARVTFDNSARGNCFDDPLLRELTETLEAAAADPDRALIRLAMAGRHFCGGWDTSSFEGLADEPAAAVAERLRAGDALLDRIRRLPVPVVAGVRGRVVGFGVGLLSAVHLPIAAEEARASLPEARFGFAPAGVGHVVARALPRALAYPLLCGLTAATARELHAWGLVSQVVDAAELDPAVDAMVEGLLAVPGGTLRAVVEVVESSLATGLPDRAYEVSARTITGAGHRGATS</sequence>
<gene>
    <name evidence="2" type="ORF">IW256_002799</name>
</gene>
<evidence type="ECO:0000256" key="1">
    <source>
        <dbReference type="ARBA" id="ARBA00005254"/>
    </source>
</evidence>
<dbReference type="InterPro" id="IPR029045">
    <property type="entry name" value="ClpP/crotonase-like_dom_sf"/>
</dbReference>
<dbReference type="Pfam" id="PF00378">
    <property type="entry name" value="ECH_1"/>
    <property type="match status" value="1"/>
</dbReference>